<dbReference type="PANTHER" id="PTHR22545">
    <property type="entry name" value="CENTROSOMAL PROTEIN OF 95 KDA"/>
    <property type="match status" value="1"/>
</dbReference>
<feature type="compositionally biased region" description="Low complexity" evidence="1">
    <location>
        <begin position="481"/>
        <end position="498"/>
    </location>
</feature>
<feature type="region of interest" description="Disordered" evidence="1">
    <location>
        <begin position="688"/>
        <end position="720"/>
    </location>
</feature>
<dbReference type="OrthoDB" id="545730at2759"/>
<feature type="compositionally biased region" description="Acidic residues" evidence="1">
    <location>
        <begin position="707"/>
        <end position="720"/>
    </location>
</feature>
<sequence>MATVNEEGFTAEELVQACNQVLLFAGLIARVSNVEEVRVVCSSTSMFVAALEGFLRHRLDDILRHPTSPAERAYNNTRVVEVLSLVLSCDLSHISGARVVEGNLEDISNMLELLSALCQGKPLLDPPAPEPSASPRLEAAGQQEEQQRLTQNGTKDAGASGSGEDEEYEEDFEQGGEDEDEEVEAEQAQGEAADADADELGEDELQGEEQQEYDHALLQQAYEQHRQHQRQQDRTSAGAASTSAAAAAAAAVPRRGKVSRRARVMQRLGGRRPPLSPILEASREGWEHALSAQDEGEEVSKPASRAGSRARSRASSVRAELAAAVPSTTSAGAPAGGAPPGLRRSGSSRGSGGGSSSVISIPSVRGLGAAGAADVMESPLQLPRPQPGLRRQGSQGDRQPAAKSAAAGSLPTYDQRWEQQPPELEAEDTATLLEQAVAHAERTLQDLGYAYEDFYYSDDQDDDVADGLGAQDQASRRRAAAARLHAGAAASGGSSRAARGGGGAPISRPLRKGAWPEGRDATTQQHDDFLRRAKRVLAGGSTTASEMASVRGGPPRSSSAGSASARSRSTTTSGMSGGGGRVPKGLLRAARQGPAELALVSAIGQKQRAGKKAAAAGGGSGSSTKAGGARATARGTGRHEGAFVQLPGSVLPPAPAQHGRQLLQRTAASYEAVLPAPVLLAGRGELFQGPGGGGRQGRDDYDLGSGDLDDSFYDEEDDDVGEELRARRRYQAQQQTLQQDGSVRPGVHLSADLASRLKYLYDLAKENPKQQAARAAVQQVAVRDELVRHIRRRQLVDKLAGARARREAALRLTANRLHEQRMEYEKRVEQLRLQRLAAEWHDKQRGAAMRRALAAELELREAFMEVLGQEKERLLVERRGAGRGGAFPQYKKAMRKAEDQYLALYHTLENLLASERQQRLRAAREAMAAQQESNALAAEVVHDRVAELLSRVSAEEEAILARHSVGSRPEKKAELVGQIRRLLGLTLFDDDVILLTKRSKKHQEALRMDPSLANMRTAKDVLRLLASMHRAELSGGTARQAGWLTPGNLKFREAWHDSVMQLGLSLDEYATLHSFQRLTNRAFHQTSPPSQALMELKKCAVPAEYSQYKEPLIKLLEILSAAPGTH</sequence>
<feature type="compositionally biased region" description="Low complexity" evidence="1">
    <location>
        <begin position="235"/>
        <end position="251"/>
    </location>
</feature>
<feature type="compositionally biased region" description="Low complexity" evidence="1">
    <location>
        <begin position="549"/>
        <end position="574"/>
    </location>
</feature>
<dbReference type="GO" id="GO:0000922">
    <property type="term" value="C:spindle pole"/>
    <property type="evidence" value="ECO:0007669"/>
    <property type="project" value="InterPro"/>
</dbReference>
<name>A0A835WDV5_CHLIN</name>
<dbReference type="Proteomes" id="UP000650467">
    <property type="component" value="Unassembled WGS sequence"/>
</dbReference>
<evidence type="ECO:0000259" key="2">
    <source>
        <dbReference type="Pfam" id="PF19016"/>
    </source>
</evidence>
<proteinExistence type="predicted"/>
<evidence type="ECO:0000313" key="4">
    <source>
        <dbReference type="Proteomes" id="UP000650467"/>
    </source>
</evidence>
<gene>
    <name evidence="3" type="ORF">HXX76_000301</name>
</gene>
<feature type="compositionally biased region" description="Low complexity" evidence="1">
    <location>
        <begin position="378"/>
        <end position="396"/>
    </location>
</feature>
<feature type="region of interest" description="Disordered" evidence="1">
    <location>
        <begin position="122"/>
        <end position="425"/>
    </location>
</feature>
<dbReference type="AlphaFoldDB" id="A0A835WDV5"/>
<feature type="compositionally biased region" description="Low complexity" evidence="1">
    <location>
        <begin position="622"/>
        <end position="635"/>
    </location>
</feature>
<organism evidence="3 4">
    <name type="scientific">Chlamydomonas incerta</name>
    <dbReference type="NCBI Taxonomy" id="51695"/>
    <lineage>
        <taxon>Eukaryota</taxon>
        <taxon>Viridiplantae</taxon>
        <taxon>Chlorophyta</taxon>
        <taxon>core chlorophytes</taxon>
        <taxon>Chlorophyceae</taxon>
        <taxon>CS clade</taxon>
        <taxon>Chlamydomonadales</taxon>
        <taxon>Chlamydomonadaceae</taxon>
        <taxon>Chlamydomonas</taxon>
    </lineage>
</organism>
<feature type="compositionally biased region" description="Basic and acidic residues" evidence="1">
    <location>
        <begin position="517"/>
        <end position="531"/>
    </location>
</feature>
<dbReference type="InterPro" id="IPR026619">
    <property type="entry name" value="CEP95"/>
</dbReference>
<feature type="compositionally biased region" description="Basic residues" evidence="1">
    <location>
        <begin position="254"/>
        <end position="264"/>
    </location>
</feature>
<feature type="compositionally biased region" description="Basic and acidic residues" evidence="1">
    <location>
        <begin position="223"/>
        <end position="233"/>
    </location>
</feature>
<feature type="region of interest" description="Disordered" evidence="1">
    <location>
        <begin position="611"/>
        <end position="635"/>
    </location>
</feature>
<feature type="domain" description="DUF5745" evidence="2">
    <location>
        <begin position="63"/>
        <end position="117"/>
    </location>
</feature>
<feature type="compositionally biased region" description="Low complexity" evidence="1">
    <location>
        <begin position="303"/>
        <end position="324"/>
    </location>
</feature>
<accession>A0A835WDV5</accession>
<keyword evidence="4" id="KW-1185">Reference proteome</keyword>
<evidence type="ECO:0000256" key="1">
    <source>
        <dbReference type="SAM" id="MobiDB-lite"/>
    </source>
</evidence>
<dbReference type="Pfam" id="PF19016">
    <property type="entry name" value="DUF5745"/>
    <property type="match status" value="1"/>
</dbReference>
<dbReference type="InterPro" id="IPR044039">
    <property type="entry name" value="DUF5745"/>
</dbReference>
<evidence type="ECO:0000313" key="3">
    <source>
        <dbReference type="EMBL" id="KAG2445694.1"/>
    </source>
</evidence>
<comment type="caution">
    <text evidence="3">The sequence shown here is derived from an EMBL/GenBank/DDBJ whole genome shotgun (WGS) entry which is preliminary data.</text>
</comment>
<feature type="region of interest" description="Disordered" evidence="1">
    <location>
        <begin position="460"/>
        <end position="585"/>
    </location>
</feature>
<dbReference type="PANTHER" id="PTHR22545:SF0">
    <property type="entry name" value="CENTROSOMAL PROTEIN OF 95 KDA"/>
    <property type="match status" value="1"/>
</dbReference>
<protein>
    <recommendedName>
        <fullName evidence="2">DUF5745 domain-containing protein</fullName>
    </recommendedName>
</protein>
<feature type="compositionally biased region" description="Acidic residues" evidence="1">
    <location>
        <begin position="163"/>
        <end position="185"/>
    </location>
</feature>
<reference evidence="3" key="1">
    <citation type="journal article" date="2020" name="bioRxiv">
        <title>Comparative genomics of Chlamydomonas.</title>
        <authorList>
            <person name="Craig R.J."/>
            <person name="Hasan A.R."/>
            <person name="Ness R.W."/>
            <person name="Keightley P.D."/>
        </authorList>
    </citation>
    <scope>NUCLEOTIDE SEQUENCE</scope>
    <source>
        <strain evidence="3">SAG 7.73</strain>
    </source>
</reference>
<feature type="compositionally biased region" description="Acidic residues" evidence="1">
    <location>
        <begin position="193"/>
        <end position="211"/>
    </location>
</feature>
<dbReference type="EMBL" id="JAEHOC010000001">
    <property type="protein sequence ID" value="KAG2445694.1"/>
    <property type="molecule type" value="Genomic_DNA"/>
</dbReference>
<feature type="compositionally biased region" description="Low complexity" evidence="1">
    <location>
        <begin position="356"/>
        <end position="366"/>
    </location>
</feature>